<comment type="similarity">
    <text evidence="1">Belongs to the peptidase S33 family.</text>
</comment>
<organism evidence="6 7">
    <name type="scientific">Austwickia chelonae NBRC 105200</name>
    <dbReference type="NCBI Taxonomy" id="1184607"/>
    <lineage>
        <taxon>Bacteria</taxon>
        <taxon>Bacillati</taxon>
        <taxon>Actinomycetota</taxon>
        <taxon>Actinomycetes</taxon>
        <taxon>Micrococcales</taxon>
        <taxon>Dermatophilaceae</taxon>
        <taxon>Austwickia</taxon>
    </lineage>
</organism>
<keyword evidence="2" id="KW-0732">Signal</keyword>
<proteinExistence type="inferred from homology"/>
<dbReference type="PANTHER" id="PTHR43248">
    <property type="entry name" value="2-SUCCINYL-6-HYDROXY-2,4-CYCLOHEXADIENE-1-CARBOXYLATE SYNTHASE"/>
    <property type="match status" value="1"/>
</dbReference>
<feature type="compositionally biased region" description="Polar residues" evidence="4">
    <location>
        <begin position="39"/>
        <end position="51"/>
    </location>
</feature>
<dbReference type="InterPro" id="IPR029058">
    <property type="entry name" value="AB_hydrolase_fold"/>
</dbReference>
<accession>K6V4G7</accession>
<evidence type="ECO:0000256" key="1">
    <source>
        <dbReference type="ARBA" id="ARBA00010088"/>
    </source>
</evidence>
<dbReference type="EMBL" id="BAGZ01000004">
    <property type="protein sequence ID" value="GAB77008.1"/>
    <property type="molecule type" value="Genomic_DNA"/>
</dbReference>
<comment type="caution">
    <text evidence="6">The sequence shown here is derived from an EMBL/GenBank/DDBJ whole genome shotgun (WGS) entry which is preliminary data.</text>
</comment>
<evidence type="ECO:0000259" key="5">
    <source>
        <dbReference type="Pfam" id="PF08386"/>
    </source>
</evidence>
<evidence type="ECO:0000313" key="6">
    <source>
        <dbReference type="EMBL" id="GAB77008.1"/>
    </source>
</evidence>
<gene>
    <name evidence="6" type="ORF">AUCHE_04_00490</name>
</gene>
<dbReference type="AlphaFoldDB" id="K6V4G7"/>
<dbReference type="Proteomes" id="UP000008495">
    <property type="component" value="Unassembled WGS sequence"/>
</dbReference>
<dbReference type="Pfam" id="PF08386">
    <property type="entry name" value="Abhydrolase_4"/>
    <property type="match status" value="1"/>
</dbReference>
<sequence>MHTGAQEGRAGRRRHIPVVLAVSVAMLCSACSGGPLGSKQATSTPAGSVSDASRPPEGREKLAKFYKQSVQWEDCEAAKCAWLTVPVDYEKPDGETLKLRMLRVPAQGEPKGALFVNPGGPGASATDYAKLATYIVSPHVRQAYDVVGVDPRGVGKSNPIVCLDDQQADEMFAFDPTPDDPAETAQAEGIAKQFGQACQSKYPNLLPHLSTNNVVKDMDIARAALGQRQMTYMGKSYGTFIGALYAEQFPKQVGRFVLDGAIAPDLTEKELTFGQAEGFETATRAYVADCVKKGSCPLGGSVDEGMQSLRDMLKRLDSQPVPVKNDERVKQLTEGWASIGLASAMYAEQKWPELTKALRGVKAGDGTDMFTLASSYVDRDKSGRYTGNLMQVISAVNCLDHPAEKLSKEQREARIAEAKKIAPTWGSYMAGTSYTCAHWPAQPDGKPRKIAADGANPIMVVGTTRDPATPYAWSERLAKQLKSSRLVTYDGDGHTAYMRSNRCVHQAVDDYFLHGKVPDQDVKC</sequence>
<dbReference type="SUPFAM" id="SSF53474">
    <property type="entry name" value="alpha/beta-Hydrolases"/>
    <property type="match status" value="1"/>
</dbReference>
<dbReference type="InterPro" id="IPR013595">
    <property type="entry name" value="Pept_S33_TAP-like_C"/>
</dbReference>
<name>K6V4G7_9MICO</name>
<keyword evidence="7" id="KW-1185">Reference proteome</keyword>
<dbReference type="STRING" id="100225.SAMN05421595_2146"/>
<evidence type="ECO:0000256" key="2">
    <source>
        <dbReference type="ARBA" id="ARBA00022729"/>
    </source>
</evidence>
<reference evidence="6 7" key="1">
    <citation type="submission" date="2012-08" db="EMBL/GenBank/DDBJ databases">
        <title>Whole genome shotgun sequence of Austwickia chelonae NBRC 105200.</title>
        <authorList>
            <person name="Yoshida I."/>
            <person name="Hosoyama A."/>
            <person name="Tsuchikane K."/>
            <person name="Katsumata H."/>
            <person name="Ando Y."/>
            <person name="Ohji S."/>
            <person name="Hamada M."/>
            <person name="Tamura T."/>
            <person name="Yamazoe A."/>
            <person name="Yamazaki S."/>
            <person name="Fujita N."/>
        </authorList>
    </citation>
    <scope>NUCLEOTIDE SEQUENCE [LARGE SCALE GENOMIC DNA]</scope>
    <source>
        <strain evidence="6 7">NBRC 105200</strain>
    </source>
</reference>
<protein>
    <submittedName>
        <fullName evidence="6">Putative peptidase</fullName>
    </submittedName>
</protein>
<keyword evidence="3" id="KW-0378">Hydrolase</keyword>
<feature type="domain" description="Peptidase S33 tripeptidyl aminopeptidase-like C-terminal" evidence="5">
    <location>
        <begin position="423"/>
        <end position="524"/>
    </location>
</feature>
<dbReference type="Gene3D" id="3.40.50.1820">
    <property type="entry name" value="alpha/beta hydrolase"/>
    <property type="match status" value="1"/>
</dbReference>
<evidence type="ECO:0000256" key="3">
    <source>
        <dbReference type="ARBA" id="ARBA00022801"/>
    </source>
</evidence>
<evidence type="ECO:0000256" key="4">
    <source>
        <dbReference type="SAM" id="MobiDB-lite"/>
    </source>
</evidence>
<dbReference type="PANTHER" id="PTHR43248:SF29">
    <property type="entry name" value="TRIPEPTIDYL AMINOPEPTIDASE"/>
    <property type="match status" value="1"/>
</dbReference>
<dbReference type="InterPro" id="IPR051601">
    <property type="entry name" value="Serine_prot/Carboxylest_S33"/>
</dbReference>
<dbReference type="eggNOG" id="COG0596">
    <property type="taxonomic scope" value="Bacteria"/>
</dbReference>
<feature type="region of interest" description="Disordered" evidence="4">
    <location>
        <begin position="35"/>
        <end position="57"/>
    </location>
</feature>
<dbReference type="GO" id="GO:0016787">
    <property type="term" value="F:hydrolase activity"/>
    <property type="evidence" value="ECO:0007669"/>
    <property type="project" value="UniProtKB-KW"/>
</dbReference>
<evidence type="ECO:0000313" key="7">
    <source>
        <dbReference type="Proteomes" id="UP000008495"/>
    </source>
</evidence>
<dbReference type="RefSeq" id="WP_006501759.1">
    <property type="nucleotide sequence ID" value="NZ_BAGZ01000004.1"/>
</dbReference>